<feature type="compositionally biased region" description="Low complexity" evidence="8">
    <location>
        <begin position="23"/>
        <end position="34"/>
    </location>
</feature>
<feature type="compositionally biased region" description="Basic and acidic residues" evidence="8">
    <location>
        <begin position="1"/>
        <end position="19"/>
    </location>
</feature>
<keyword evidence="2 9" id="KW-0812">Transmembrane</keyword>
<evidence type="ECO:0000256" key="3">
    <source>
        <dbReference type="ARBA" id="ARBA00022734"/>
    </source>
</evidence>
<keyword evidence="4" id="KW-0735">Signal-anchor</keyword>
<organism evidence="11 12">
    <name type="scientific">Galeopterus variegatus</name>
    <name type="common">Malayan flying lemur</name>
    <name type="synonym">Cynocephalus variegatus</name>
    <dbReference type="NCBI Taxonomy" id="482537"/>
    <lineage>
        <taxon>Eukaryota</taxon>
        <taxon>Metazoa</taxon>
        <taxon>Chordata</taxon>
        <taxon>Craniata</taxon>
        <taxon>Vertebrata</taxon>
        <taxon>Euteleostomi</taxon>
        <taxon>Mammalia</taxon>
        <taxon>Eutheria</taxon>
        <taxon>Euarchontoglires</taxon>
        <taxon>Dermoptera</taxon>
        <taxon>Cynocephalidae</taxon>
        <taxon>Galeopterus</taxon>
    </lineage>
</organism>
<dbReference type="Pfam" id="PF00059">
    <property type="entry name" value="Lectin_C"/>
    <property type="match status" value="1"/>
</dbReference>
<gene>
    <name evidence="12" type="primary">LOC103600565</name>
</gene>
<evidence type="ECO:0000256" key="4">
    <source>
        <dbReference type="ARBA" id="ARBA00022968"/>
    </source>
</evidence>
<evidence type="ECO:0000256" key="7">
    <source>
        <dbReference type="ARBA" id="ARBA00023180"/>
    </source>
</evidence>
<sequence>MNDERVTYSELSLAKDPKKQQRTPKSTKSSTSVTEQEITYAELNVSAEMNDERVTYSELNLPSPPLIARILGTMCLVLMASVVITMTVVTPSTVIQEQSNSSLTRTHKVIHNLSSARHGGCCPKEWFMYSNNCYSISMERKTWNEGLMACTSKNSTLLYIDDEEEMKVLMSLSFISWVGVFRNSSDHPWKSINGSIFKLKVTESGAHERNCVVLHSEFLKSESCGSSQMHYCKHKP</sequence>
<comment type="subcellular location">
    <subcellularLocation>
        <location evidence="1">Membrane</location>
        <topology evidence="1">Single-pass type II membrane protein</topology>
    </subcellularLocation>
</comment>
<dbReference type="Proteomes" id="UP000694923">
    <property type="component" value="Unplaced"/>
</dbReference>
<name>A0ABM0RR38_GALVR</name>
<keyword evidence="3" id="KW-0430">Lectin</keyword>
<proteinExistence type="predicted"/>
<dbReference type="PANTHER" id="PTHR22800:SF242">
    <property type="entry name" value="NKG2-A_NKG2-B TYPE II INTEGRAL MEMBRANE PROTEIN"/>
    <property type="match status" value="1"/>
</dbReference>
<evidence type="ECO:0000256" key="5">
    <source>
        <dbReference type="ARBA" id="ARBA00022989"/>
    </source>
</evidence>
<evidence type="ECO:0000256" key="8">
    <source>
        <dbReference type="SAM" id="MobiDB-lite"/>
    </source>
</evidence>
<dbReference type="PROSITE" id="PS50041">
    <property type="entry name" value="C_TYPE_LECTIN_2"/>
    <property type="match status" value="1"/>
</dbReference>
<dbReference type="Gene3D" id="3.10.100.10">
    <property type="entry name" value="Mannose-Binding Protein A, subunit A"/>
    <property type="match status" value="1"/>
</dbReference>
<feature type="region of interest" description="Disordered" evidence="8">
    <location>
        <begin position="1"/>
        <end position="34"/>
    </location>
</feature>
<feature type="transmembrane region" description="Helical" evidence="9">
    <location>
        <begin position="66"/>
        <end position="89"/>
    </location>
</feature>
<dbReference type="GeneID" id="103600565"/>
<evidence type="ECO:0000313" key="11">
    <source>
        <dbReference type="Proteomes" id="UP000694923"/>
    </source>
</evidence>
<evidence type="ECO:0000256" key="1">
    <source>
        <dbReference type="ARBA" id="ARBA00004606"/>
    </source>
</evidence>
<accession>A0ABM0RR38</accession>
<dbReference type="PANTHER" id="PTHR22800">
    <property type="entry name" value="C-TYPE LECTIN PROTEINS"/>
    <property type="match status" value="1"/>
</dbReference>
<dbReference type="InterPro" id="IPR016186">
    <property type="entry name" value="C-type_lectin-like/link_sf"/>
</dbReference>
<keyword evidence="5 9" id="KW-1133">Transmembrane helix</keyword>
<evidence type="ECO:0000259" key="10">
    <source>
        <dbReference type="PROSITE" id="PS50041"/>
    </source>
</evidence>
<protein>
    <submittedName>
        <fullName evidence="12">NKG2-A/NKG2-B type II integral membrane protein-like</fullName>
    </submittedName>
</protein>
<feature type="domain" description="C-type lectin" evidence="10">
    <location>
        <begin position="129"/>
        <end position="233"/>
    </location>
</feature>
<dbReference type="InterPro" id="IPR001304">
    <property type="entry name" value="C-type_lectin-like"/>
</dbReference>
<keyword evidence="11" id="KW-1185">Reference proteome</keyword>
<evidence type="ECO:0000256" key="2">
    <source>
        <dbReference type="ARBA" id="ARBA00022692"/>
    </source>
</evidence>
<evidence type="ECO:0000256" key="6">
    <source>
        <dbReference type="ARBA" id="ARBA00023136"/>
    </source>
</evidence>
<dbReference type="SMART" id="SM00034">
    <property type="entry name" value="CLECT"/>
    <property type="match status" value="1"/>
</dbReference>
<dbReference type="RefSeq" id="XP_008583079.1">
    <property type="nucleotide sequence ID" value="XM_008584857.1"/>
</dbReference>
<reference evidence="12" key="1">
    <citation type="submission" date="2025-08" db="UniProtKB">
        <authorList>
            <consortium name="RefSeq"/>
        </authorList>
    </citation>
    <scope>IDENTIFICATION</scope>
</reference>
<evidence type="ECO:0000313" key="12">
    <source>
        <dbReference type="RefSeq" id="XP_008583079.1"/>
    </source>
</evidence>
<dbReference type="InterPro" id="IPR033992">
    <property type="entry name" value="NKR-like_CTLD"/>
</dbReference>
<keyword evidence="6 9" id="KW-0472">Membrane</keyword>
<evidence type="ECO:0000256" key="9">
    <source>
        <dbReference type="SAM" id="Phobius"/>
    </source>
</evidence>
<dbReference type="SUPFAM" id="SSF56436">
    <property type="entry name" value="C-type lectin-like"/>
    <property type="match status" value="1"/>
</dbReference>
<dbReference type="InterPro" id="IPR016187">
    <property type="entry name" value="CTDL_fold"/>
</dbReference>
<dbReference type="InterPro" id="IPR050919">
    <property type="entry name" value="NKG2/CD94_NK_receptors"/>
</dbReference>
<keyword evidence="7" id="KW-0325">Glycoprotein</keyword>
<dbReference type="CDD" id="cd03593">
    <property type="entry name" value="CLECT_NK_receptors_like"/>
    <property type="match status" value="1"/>
</dbReference>